<dbReference type="Gene3D" id="3.90.870.10">
    <property type="entry name" value="DHBP synthase"/>
    <property type="match status" value="1"/>
</dbReference>
<proteinExistence type="predicted"/>
<organism evidence="2">
    <name type="scientific">Candidatus Nitrotoga fabula</name>
    <dbReference type="NCBI Taxonomy" id="2182327"/>
    <lineage>
        <taxon>Bacteria</taxon>
        <taxon>Pseudomonadati</taxon>
        <taxon>Pseudomonadota</taxon>
        <taxon>Betaproteobacteria</taxon>
        <taxon>Nitrosomonadales</taxon>
        <taxon>Gallionellaceae</taxon>
        <taxon>Candidatus Nitrotoga</taxon>
    </lineage>
</organism>
<protein>
    <recommendedName>
        <fullName evidence="1">YrdC-like domain-containing protein</fullName>
    </recommendedName>
</protein>
<reference evidence="2" key="1">
    <citation type="submission" date="2018-05" db="EMBL/GenBank/DDBJ databases">
        <authorList>
            <person name="Lanie J.A."/>
            <person name="Ng W.-L."/>
            <person name="Kazmierczak K.M."/>
            <person name="Andrzejewski T.M."/>
            <person name="Davidsen T.M."/>
            <person name="Wayne K.J."/>
            <person name="Tettelin H."/>
            <person name="Glass J.I."/>
            <person name="Rusch D."/>
            <person name="Podicherti R."/>
            <person name="Tsui H.-C.T."/>
            <person name="Winkler M.E."/>
        </authorList>
    </citation>
    <scope>NUCLEOTIDE SEQUENCE</scope>
    <source>
        <strain evidence="2">KNB</strain>
    </source>
</reference>
<dbReference type="InterPro" id="IPR052532">
    <property type="entry name" value="SUA5_domain"/>
</dbReference>
<feature type="domain" description="YrdC-like" evidence="1">
    <location>
        <begin position="24"/>
        <end position="210"/>
    </location>
</feature>
<dbReference type="PANTHER" id="PTHR42828:SF3">
    <property type="entry name" value="THREONYLCARBAMOYL-AMP SYNTHASE"/>
    <property type="match status" value="1"/>
</dbReference>
<dbReference type="EMBL" id="LS423452">
    <property type="protein sequence ID" value="SPS06339.1"/>
    <property type="molecule type" value="Genomic_DNA"/>
</dbReference>
<accession>A0A2X0QW25</accession>
<name>A0A2X0QW25_9PROT</name>
<dbReference type="NCBIfam" id="TIGR00057">
    <property type="entry name" value="L-threonylcarbamoyladenylate synthase"/>
    <property type="match status" value="1"/>
</dbReference>
<dbReference type="SUPFAM" id="SSF55821">
    <property type="entry name" value="YrdC/RibB"/>
    <property type="match status" value="1"/>
</dbReference>
<dbReference type="InterPro" id="IPR006070">
    <property type="entry name" value="Sua5-like_dom"/>
</dbReference>
<evidence type="ECO:0000259" key="1">
    <source>
        <dbReference type="PROSITE" id="PS51163"/>
    </source>
</evidence>
<sequence length="219" mass="24283">MAGVGSETLTMSQFFTIHAANPQSRLIKQAVVLLKNGAVIAYPTDSCYALGCCLGDKNAVERIRKIRGVDDKHHMTMVCRDLSQLARYARVSNIQFRMLKNNTPGSYTFILEATKEVPKRLQHPRRSTIGVRIPEHPVVLALLEELGEPLISSTLIMPDEEFALNDPEQIRERLQHQVDLVVDSGAVGLDPTTVIDLTQDIPVVVRSGKGDVSPFIIEK</sequence>
<dbReference type="GO" id="GO:0003725">
    <property type="term" value="F:double-stranded RNA binding"/>
    <property type="evidence" value="ECO:0007669"/>
    <property type="project" value="InterPro"/>
</dbReference>
<gene>
    <name evidence="2" type="primary">yciO</name>
    <name evidence="2" type="ORF">NITFAB_1929</name>
</gene>
<dbReference type="PROSITE" id="PS51163">
    <property type="entry name" value="YRDC"/>
    <property type="match status" value="1"/>
</dbReference>
<dbReference type="PANTHER" id="PTHR42828">
    <property type="entry name" value="DHBP SYNTHASE RIBB-LIKE ALPHA/BETA DOMAIN-CONTAINING PROTEIN"/>
    <property type="match status" value="1"/>
</dbReference>
<dbReference type="InterPro" id="IPR017945">
    <property type="entry name" value="DHBP_synth_RibB-like_a/b_dom"/>
</dbReference>
<evidence type="ECO:0000313" key="2">
    <source>
        <dbReference type="EMBL" id="SPS06339.1"/>
    </source>
</evidence>
<dbReference type="Pfam" id="PF01300">
    <property type="entry name" value="Sua5_yciO_yrdC"/>
    <property type="match status" value="1"/>
</dbReference>
<dbReference type="AlphaFoldDB" id="A0A2X0QW25"/>